<evidence type="ECO:0000256" key="11">
    <source>
        <dbReference type="RuleBase" id="RU003357"/>
    </source>
</evidence>
<evidence type="ECO:0000256" key="9">
    <source>
        <dbReference type="ARBA" id="ARBA00023237"/>
    </source>
</evidence>
<dbReference type="InterPro" id="IPR008969">
    <property type="entry name" value="CarboxyPept-like_regulatory"/>
</dbReference>
<dbReference type="PANTHER" id="PTHR30069:SF29">
    <property type="entry name" value="HEMOGLOBIN AND HEMOGLOBIN-HAPTOGLOBIN-BINDING PROTEIN 1-RELATED"/>
    <property type="match status" value="1"/>
</dbReference>
<keyword evidence="3 10" id="KW-1134">Transmembrane beta strand</keyword>
<evidence type="ECO:0000259" key="14">
    <source>
        <dbReference type="Pfam" id="PF07715"/>
    </source>
</evidence>
<dbReference type="InterPro" id="IPR037066">
    <property type="entry name" value="Plug_dom_sf"/>
</dbReference>
<comment type="similarity">
    <text evidence="10 11">Belongs to the TonB-dependent receptor family.</text>
</comment>
<dbReference type="InterPro" id="IPR039426">
    <property type="entry name" value="TonB-dep_rcpt-like"/>
</dbReference>
<accession>A0ABT4KWP0</accession>
<dbReference type="Gene3D" id="2.170.130.10">
    <property type="entry name" value="TonB-dependent receptor, plug domain"/>
    <property type="match status" value="1"/>
</dbReference>
<keyword evidence="9 10" id="KW-0998">Cell outer membrane</keyword>
<proteinExistence type="inferred from homology"/>
<dbReference type="Pfam" id="PF13715">
    <property type="entry name" value="CarbopepD_reg_2"/>
    <property type="match status" value="1"/>
</dbReference>
<dbReference type="SUPFAM" id="SSF49464">
    <property type="entry name" value="Carboxypeptidase regulatory domain-like"/>
    <property type="match status" value="1"/>
</dbReference>
<organism evidence="15 16">
    <name type="scientific">Pedobacter rhodius</name>
    <dbReference type="NCBI Taxonomy" id="3004098"/>
    <lineage>
        <taxon>Bacteria</taxon>
        <taxon>Pseudomonadati</taxon>
        <taxon>Bacteroidota</taxon>
        <taxon>Sphingobacteriia</taxon>
        <taxon>Sphingobacteriales</taxon>
        <taxon>Sphingobacteriaceae</taxon>
        <taxon>Pedobacter</taxon>
    </lineage>
</organism>
<evidence type="ECO:0000256" key="3">
    <source>
        <dbReference type="ARBA" id="ARBA00022452"/>
    </source>
</evidence>
<keyword evidence="2 10" id="KW-0813">Transport</keyword>
<feature type="domain" description="TonB-dependent receptor plug" evidence="14">
    <location>
        <begin position="121"/>
        <end position="227"/>
    </location>
</feature>
<dbReference type="Pfam" id="PF07715">
    <property type="entry name" value="Plug"/>
    <property type="match status" value="1"/>
</dbReference>
<keyword evidence="16" id="KW-1185">Reference proteome</keyword>
<evidence type="ECO:0000313" key="15">
    <source>
        <dbReference type="EMBL" id="MCZ4223180.1"/>
    </source>
</evidence>
<dbReference type="RefSeq" id="WP_269414981.1">
    <property type="nucleotide sequence ID" value="NZ_JAPWGL010000002.1"/>
</dbReference>
<gene>
    <name evidence="15" type="ORF">O0931_07700</name>
</gene>
<evidence type="ECO:0000256" key="5">
    <source>
        <dbReference type="ARBA" id="ARBA00022729"/>
    </source>
</evidence>
<keyword evidence="5 12" id="KW-0732">Signal</keyword>
<evidence type="ECO:0000256" key="7">
    <source>
        <dbReference type="ARBA" id="ARBA00023136"/>
    </source>
</evidence>
<dbReference type="InterPro" id="IPR000531">
    <property type="entry name" value="Beta-barrel_TonB"/>
</dbReference>
<evidence type="ECO:0000256" key="4">
    <source>
        <dbReference type="ARBA" id="ARBA00022692"/>
    </source>
</evidence>
<evidence type="ECO:0000256" key="12">
    <source>
        <dbReference type="SAM" id="SignalP"/>
    </source>
</evidence>
<evidence type="ECO:0000256" key="10">
    <source>
        <dbReference type="PROSITE-ProRule" id="PRU01360"/>
    </source>
</evidence>
<keyword evidence="8 15" id="KW-0675">Receptor</keyword>
<dbReference type="PROSITE" id="PS52016">
    <property type="entry name" value="TONB_DEPENDENT_REC_3"/>
    <property type="match status" value="1"/>
</dbReference>
<feature type="domain" description="TonB-dependent receptor-like beta-barrel" evidence="13">
    <location>
        <begin position="304"/>
        <end position="681"/>
    </location>
</feature>
<evidence type="ECO:0000313" key="16">
    <source>
        <dbReference type="Proteomes" id="UP001144341"/>
    </source>
</evidence>
<dbReference type="SUPFAM" id="SSF56935">
    <property type="entry name" value="Porins"/>
    <property type="match status" value="1"/>
</dbReference>
<name>A0ABT4KWP0_9SPHI</name>
<sequence length="729" mass="81499">MKTFFKLLLFLATVQTAFAQNNFKVLVKNASDNQSMPGVTIYLKSNPQKITQSDKNGFAILNNLKDGNDTVVFKTVGFSTKQLAILLPDTTIYKISLTADEKALEEVTIIASTRNNERIENAATKVEVLGLEEMNEESMVKPGNVASILGDISGVQIQQSSAVSGNSNIRIQGLDGKYTQMLRDGMPLYEGFSGGFGVLSIPPLDLKQLELIKGSSSTLYGAGAIGGLINFISKKPTFEPDASVVLNTSTLKESNLNAYLAKRWKYIGFTFFAGKTLQQEVDVDKDGLSDVPKLNSTLIHPVLFFYPTENSSVSLGWSGNFEKRTGGDMLAINGKGNTSHPYFETNKLNRNTFTLIADHRFNQVLTGTVKSTFTNFERNITTNTYMFNGTQQNYYAEASLSAFLNKHTLIGGVNLVGDNFKPSSATPVNIGQIKNHIEGIFIQDSWRFLESSKIEAGLRFDHNDYGNFVLPRLAIFHRLSEKFGIRGGFGSGYKSPNPLTPQIKDYDIDKINPLNQNATTERSFGGNLEANYKYSWDDEHNIFINHAFFLTKVNNPFVGFEESNGTLSFFNAGRPIVTQGFDSYIQMKLSSWEIYFGYTFTDAKRKYLNENQFVPLTPKNRAASTLVYEIEIAWRFGIEASYNGKQFRDGEAQTQDYVFMAAMIERKFGPKFSLVLNAENLFDKRQSKYEKIYTGTITNPVYKPLWAPLDGRVINLAIRLLPFARAKAE</sequence>
<evidence type="ECO:0000256" key="6">
    <source>
        <dbReference type="ARBA" id="ARBA00023077"/>
    </source>
</evidence>
<comment type="caution">
    <text evidence="15">The sequence shown here is derived from an EMBL/GenBank/DDBJ whole genome shotgun (WGS) entry which is preliminary data.</text>
</comment>
<keyword evidence="7 10" id="KW-0472">Membrane</keyword>
<dbReference type="EMBL" id="JAPWGL010000002">
    <property type="protein sequence ID" value="MCZ4223180.1"/>
    <property type="molecule type" value="Genomic_DNA"/>
</dbReference>
<feature type="signal peptide" evidence="12">
    <location>
        <begin position="1"/>
        <end position="19"/>
    </location>
</feature>
<evidence type="ECO:0000259" key="13">
    <source>
        <dbReference type="Pfam" id="PF00593"/>
    </source>
</evidence>
<protein>
    <submittedName>
        <fullName evidence="15">TonB-dependent receptor</fullName>
    </submittedName>
</protein>
<dbReference type="InterPro" id="IPR012910">
    <property type="entry name" value="Plug_dom"/>
</dbReference>
<dbReference type="Pfam" id="PF00593">
    <property type="entry name" value="TonB_dep_Rec_b-barrel"/>
    <property type="match status" value="1"/>
</dbReference>
<dbReference type="InterPro" id="IPR036942">
    <property type="entry name" value="Beta-barrel_TonB_sf"/>
</dbReference>
<keyword evidence="6 11" id="KW-0798">TonB box</keyword>
<dbReference type="PANTHER" id="PTHR30069">
    <property type="entry name" value="TONB-DEPENDENT OUTER MEMBRANE RECEPTOR"/>
    <property type="match status" value="1"/>
</dbReference>
<evidence type="ECO:0000256" key="1">
    <source>
        <dbReference type="ARBA" id="ARBA00004571"/>
    </source>
</evidence>
<feature type="chain" id="PRO_5047215988" evidence="12">
    <location>
        <begin position="20"/>
        <end position="729"/>
    </location>
</feature>
<reference evidence="15" key="1">
    <citation type="submission" date="2022-12" db="EMBL/GenBank/DDBJ databases">
        <title>Genome sequence of SJ11.</title>
        <authorList>
            <person name="Woo H."/>
        </authorList>
    </citation>
    <scope>NUCLEOTIDE SEQUENCE</scope>
    <source>
        <strain evidence="15">SJ11</strain>
    </source>
</reference>
<dbReference type="Gene3D" id="2.40.170.20">
    <property type="entry name" value="TonB-dependent receptor, beta-barrel domain"/>
    <property type="match status" value="1"/>
</dbReference>
<keyword evidence="4 10" id="KW-0812">Transmembrane</keyword>
<comment type="subcellular location">
    <subcellularLocation>
        <location evidence="1 10">Cell outer membrane</location>
        <topology evidence="1 10">Multi-pass membrane protein</topology>
    </subcellularLocation>
</comment>
<dbReference type="Proteomes" id="UP001144341">
    <property type="component" value="Unassembled WGS sequence"/>
</dbReference>
<evidence type="ECO:0000256" key="2">
    <source>
        <dbReference type="ARBA" id="ARBA00022448"/>
    </source>
</evidence>
<evidence type="ECO:0000256" key="8">
    <source>
        <dbReference type="ARBA" id="ARBA00023170"/>
    </source>
</evidence>